<gene>
    <name evidence="1" type="ORF">KC19_12G147900</name>
</gene>
<sequence length="112" mass="12519">MVRSSLLGSLCTGCRVTGELHNYLALLPSRSNTLSAQLDPCSRQHHRLRCRDRQHALTALSHLVSNVVHNTSIIESYRLQSSATSSPTLRVILLRLTFLCTITFLGNSRVYI</sequence>
<dbReference type="AlphaFoldDB" id="A0A8T0G795"/>
<reference evidence="1" key="1">
    <citation type="submission" date="2020-06" db="EMBL/GenBank/DDBJ databases">
        <title>WGS assembly of Ceratodon purpureus strain R40.</title>
        <authorList>
            <person name="Carey S.B."/>
            <person name="Jenkins J."/>
            <person name="Shu S."/>
            <person name="Lovell J.T."/>
            <person name="Sreedasyam A."/>
            <person name="Maumus F."/>
            <person name="Tiley G.P."/>
            <person name="Fernandez-Pozo N."/>
            <person name="Barry K."/>
            <person name="Chen C."/>
            <person name="Wang M."/>
            <person name="Lipzen A."/>
            <person name="Daum C."/>
            <person name="Saski C.A."/>
            <person name="Payton A.C."/>
            <person name="Mcbreen J.C."/>
            <person name="Conrad R.E."/>
            <person name="Kollar L.M."/>
            <person name="Olsson S."/>
            <person name="Huttunen S."/>
            <person name="Landis J.B."/>
            <person name="Wickett N.J."/>
            <person name="Johnson M.G."/>
            <person name="Rensing S.A."/>
            <person name="Grimwood J."/>
            <person name="Schmutz J."/>
            <person name="Mcdaniel S.F."/>
        </authorList>
    </citation>
    <scope>NUCLEOTIDE SEQUENCE</scope>
    <source>
        <strain evidence="1">R40</strain>
    </source>
</reference>
<dbReference type="Proteomes" id="UP000822688">
    <property type="component" value="Chromosome 12"/>
</dbReference>
<name>A0A8T0G795_CERPU</name>
<organism evidence="1 2">
    <name type="scientific">Ceratodon purpureus</name>
    <name type="common">Fire moss</name>
    <name type="synonym">Dicranum purpureum</name>
    <dbReference type="NCBI Taxonomy" id="3225"/>
    <lineage>
        <taxon>Eukaryota</taxon>
        <taxon>Viridiplantae</taxon>
        <taxon>Streptophyta</taxon>
        <taxon>Embryophyta</taxon>
        <taxon>Bryophyta</taxon>
        <taxon>Bryophytina</taxon>
        <taxon>Bryopsida</taxon>
        <taxon>Dicranidae</taxon>
        <taxon>Pseudoditrichales</taxon>
        <taxon>Ditrichaceae</taxon>
        <taxon>Ceratodon</taxon>
    </lineage>
</organism>
<comment type="caution">
    <text evidence="1">The sequence shown here is derived from an EMBL/GenBank/DDBJ whole genome shotgun (WGS) entry which is preliminary data.</text>
</comment>
<evidence type="ECO:0000313" key="2">
    <source>
        <dbReference type="Proteomes" id="UP000822688"/>
    </source>
</evidence>
<proteinExistence type="predicted"/>
<keyword evidence="2" id="KW-1185">Reference proteome</keyword>
<protein>
    <submittedName>
        <fullName evidence="1">Uncharacterized protein</fullName>
    </submittedName>
</protein>
<dbReference type="EMBL" id="CM026433">
    <property type="protein sequence ID" value="KAG0555153.1"/>
    <property type="molecule type" value="Genomic_DNA"/>
</dbReference>
<evidence type="ECO:0000313" key="1">
    <source>
        <dbReference type="EMBL" id="KAG0555153.1"/>
    </source>
</evidence>
<accession>A0A8T0G795</accession>